<dbReference type="OrthoDB" id="9793801at2"/>
<evidence type="ECO:0000259" key="2">
    <source>
        <dbReference type="Pfam" id="PF25973"/>
    </source>
</evidence>
<dbReference type="Proteomes" id="UP000008718">
    <property type="component" value="Chromosome"/>
</dbReference>
<dbReference type="PANTHER" id="PTHR30438:SF1">
    <property type="entry name" value="36 KDA ANTIGEN"/>
    <property type="match status" value="1"/>
</dbReference>
<feature type="domain" description="CzcB-like barrel-sandwich hybrid" evidence="2">
    <location>
        <begin position="47"/>
        <end position="238"/>
    </location>
</feature>
<evidence type="ECO:0000256" key="1">
    <source>
        <dbReference type="SAM" id="Phobius"/>
    </source>
</evidence>
<keyword evidence="1" id="KW-0812">Transmembrane</keyword>
<reference evidence="3 4" key="2">
    <citation type="journal article" date="2011" name="Stand. Genomic Sci.">
        <title>Complete genome sequence of Paludibacter propionicigenes type strain (WB4).</title>
        <authorList>
            <person name="Gronow S."/>
            <person name="Munk C."/>
            <person name="Lapidus A."/>
            <person name="Nolan M."/>
            <person name="Lucas S."/>
            <person name="Hammon N."/>
            <person name="Deshpande S."/>
            <person name="Cheng J.F."/>
            <person name="Tapia R."/>
            <person name="Han C."/>
            <person name="Goodwin L."/>
            <person name="Pitluck S."/>
            <person name="Liolios K."/>
            <person name="Ivanova N."/>
            <person name="Mavromatis K."/>
            <person name="Mikhailova N."/>
            <person name="Pati A."/>
            <person name="Chen A."/>
            <person name="Palaniappan K."/>
            <person name="Land M."/>
            <person name="Hauser L."/>
            <person name="Chang Y.J."/>
            <person name="Jeffries C.D."/>
            <person name="Brambilla E."/>
            <person name="Rohde M."/>
            <person name="Goker M."/>
            <person name="Detter J.C."/>
            <person name="Woyke T."/>
            <person name="Bristow J."/>
            <person name="Eisen J.A."/>
            <person name="Markowitz V."/>
            <person name="Hugenholtz P."/>
            <person name="Kyrpides N.C."/>
            <person name="Klenk H.P."/>
        </authorList>
    </citation>
    <scope>NUCLEOTIDE SEQUENCE [LARGE SCALE GENOMIC DNA]</scope>
    <source>
        <strain evidence="4">DSM 17365 / JCM 13257 / WB4</strain>
    </source>
</reference>
<dbReference type="HOGENOM" id="CLU_018816_6_1_10"/>
<reference key="1">
    <citation type="submission" date="2010-11" db="EMBL/GenBank/DDBJ databases">
        <title>The complete genome of Paludibacter propionicigenes DSM 17365.</title>
        <authorList>
            <consortium name="US DOE Joint Genome Institute (JGI-PGF)"/>
            <person name="Lucas S."/>
            <person name="Copeland A."/>
            <person name="Lapidus A."/>
            <person name="Bruce D."/>
            <person name="Goodwin L."/>
            <person name="Pitluck S."/>
            <person name="Kyrpides N."/>
            <person name="Mavromatis K."/>
            <person name="Ivanova N."/>
            <person name="Munk A.C."/>
            <person name="Brettin T."/>
            <person name="Detter J.C."/>
            <person name="Han C."/>
            <person name="Tapia R."/>
            <person name="Land M."/>
            <person name="Hauser L."/>
            <person name="Markowitz V."/>
            <person name="Cheng J.-F."/>
            <person name="Hugenholtz P."/>
            <person name="Woyke T."/>
            <person name="Wu D."/>
            <person name="Gronow S."/>
            <person name="Wellnitz S."/>
            <person name="Brambilla E."/>
            <person name="Klenk H.-P."/>
            <person name="Eisen J.A."/>
        </authorList>
    </citation>
    <scope>NUCLEOTIDE SEQUENCE</scope>
    <source>
        <strain>WB4</strain>
    </source>
</reference>
<name>E4T2U2_PALPW</name>
<feature type="transmembrane region" description="Helical" evidence="1">
    <location>
        <begin position="12"/>
        <end position="29"/>
    </location>
</feature>
<keyword evidence="1" id="KW-1133">Transmembrane helix</keyword>
<dbReference type="InterPro" id="IPR058647">
    <property type="entry name" value="BSH_CzcB-like"/>
</dbReference>
<dbReference type="Gene3D" id="2.40.30.170">
    <property type="match status" value="1"/>
</dbReference>
<sequence>MKKRNQDLRTGLIALIVVIVLIFIIGLIINRPEPIIIQGEADASEIRISGKITGRVKEFKAEEGTQVKIGDTLVVIDSPELAAKIEQANAAENAAQAQNKKAIKGARKEMIVGAWEMWQKAQVGVDIAKKSFDRVQRLFDKGVVTAQKRDEAEAQYKAAVATASAAKSQYDMAKNGAEKEDKEAALALVDRAKGAVNEVKSYLKEITLTSPINGEITDIYPKRGELVGAGAPIMSIVDLNDIWFTFNVREDLLGGLKMDKTFKVKVPALNNKIVEVKVTYIKALASYATWKATKTTGQFDVKTFEVRARPTAKVADLRPGMTALFEETVK</sequence>
<dbReference type="eggNOG" id="COG0845">
    <property type="taxonomic scope" value="Bacteria"/>
</dbReference>
<dbReference type="Pfam" id="PF25973">
    <property type="entry name" value="BSH_CzcB"/>
    <property type="match status" value="1"/>
</dbReference>
<dbReference type="SUPFAM" id="SSF111369">
    <property type="entry name" value="HlyD-like secretion proteins"/>
    <property type="match status" value="2"/>
</dbReference>
<dbReference type="KEGG" id="ppn:Palpr_0885"/>
<evidence type="ECO:0000313" key="4">
    <source>
        <dbReference type="Proteomes" id="UP000008718"/>
    </source>
</evidence>
<accession>E4T2U2</accession>
<evidence type="ECO:0000313" key="3">
    <source>
        <dbReference type="EMBL" id="ADQ79036.1"/>
    </source>
</evidence>
<dbReference type="EMBL" id="CP002345">
    <property type="protein sequence ID" value="ADQ79036.1"/>
    <property type="molecule type" value="Genomic_DNA"/>
</dbReference>
<keyword evidence="4" id="KW-1185">Reference proteome</keyword>
<dbReference type="Gene3D" id="2.40.50.100">
    <property type="match status" value="1"/>
</dbReference>
<proteinExistence type="predicted"/>
<dbReference type="PANTHER" id="PTHR30438">
    <property type="entry name" value="36 KDA ANTIGEN-RELATED"/>
    <property type="match status" value="1"/>
</dbReference>
<dbReference type="RefSeq" id="WP_013444405.1">
    <property type="nucleotide sequence ID" value="NC_014734.1"/>
</dbReference>
<gene>
    <name evidence="3" type="ordered locus">Palpr_0885</name>
</gene>
<protein>
    <submittedName>
        <fullName evidence="3">Secretion protein HlyD family protein</fullName>
    </submittedName>
</protein>
<dbReference type="STRING" id="694427.Palpr_0885"/>
<organism evidence="3 4">
    <name type="scientific">Paludibacter propionicigenes (strain DSM 17365 / JCM 13257 / WB4)</name>
    <dbReference type="NCBI Taxonomy" id="694427"/>
    <lineage>
        <taxon>Bacteria</taxon>
        <taxon>Pseudomonadati</taxon>
        <taxon>Bacteroidota</taxon>
        <taxon>Bacteroidia</taxon>
        <taxon>Bacteroidales</taxon>
        <taxon>Paludibacteraceae</taxon>
        <taxon>Paludibacter</taxon>
    </lineage>
</organism>
<keyword evidence="1" id="KW-0472">Membrane</keyword>
<dbReference type="Gene3D" id="1.10.287.470">
    <property type="entry name" value="Helix hairpin bin"/>
    <property type="match status" value="1"/>
</dbReference>
<dbReference type="AlphaFoldDB" id="E4T2U2"/>